<dbReference type="EMBL" id="MFYX01000119">
    <property type="protein sequence ID" value="OGK01771.1"/>
    <property type="molecule type" value="Genomic_DNA"/>
</dbReference>
<name>A0A1F7F558_UNCRA</name>
<accession>A0A1F7F558</accession>
<dbReference type="NCBIfam" id="TIGR04183">
    <property type="entry name" value="Por_Secre_tail"/>
    <property type="match status" value="1"/>
</dbReference>
<dbReference type="Gene3D" id="2.60.40.4070">
    <property type="match status" value="1"/>
</dbReference>
<evidence type="ECO:0008006" key="3">
    <source>
        <dbReference type="Google" id="ProtNLM"/>
    </source>
</evidence>
<evidence type="ECO:0000313" key="2">
    <source>
        <dbReference type="Proteomes" id="UP000179243"/>
    </source>
</evidence>
<dbReference type="Proteomes" id="UP000179243">
    <property type="component" value="Unassembled WGS sequence"/>
</dbReference>
<gene>
    <name evidence="1" type="ORF">A2519_01670</name>
</gene>
<evidence type="ECO:0000313" key="1">
    <source>
        <dbReference type="EMBL" id="OGK01771.1"/>
    </source>
</evidence>
<dbReference type="Gene3D" id="2.60.40.1190">
    <property type="match status" value="1"/>
</dbReference>
<dbReference type="AlphaFoldDB" id="A0A1F7F558"/>
<sequence>MRPLFAILFKFIFYCASFGFVCPPVEYIEEWRARWDTASPDFRAYEVFQPNEDIVVDGILNEPSWVSVFNPLNKGVTWFDFCKWDITDPSNIIENGGTYNYTGTNDQQADVAMLWKTGRGLYIAAKRYDDSYYTIKACTAWENFWGYEGIEFCFDPCNLEKNPYNGGFVYKIMLNFCPEKFKACVFKVSGFIGGGPESCVESYPSGSRSIDNIAFAITAMDTSKKEFGLEVFVPFAFFNDAMRSGACPHAFNSGAVFGMGTITTDRDIRSSTLWQQGAYASTAESPDCRWHKDYYGFAETDHYHSTESYFYPSFKLMESPISTDDIRTDEPSPFSAIVQPNPFNPATTICYSGLKRNADISIYDVRGNVIKTLKANNSKALWNGADKAGNSVAGGIYMYTIDDNVKRMTGKMLFLK</sequence>
<proteinExistence type="predicted"/>
<reference evidence="1 2" key="1">
    <citation type="journal article" date="2016" name="Nat. Commun.">
        <title>Thousands of microbial genomes shed light on interconnected biogeochemical processes in an aquifer system.</title>
        <authorList>
            <person name="Anantharaman K."/>
            <person name="Brown C.T."/>
            <person name="Hug L.A."/>
            <person name="Sharon I."/>
            <person name="Castelle C.J."/>
            <person name="Probst A.J."/>
            <person name="Thomas B.C."/>
            <person name="Singh A."/>
            <person name="Wilkins M.J."/>
            <person name="Karaoz U."/>
            <person name="Brodie E.L."/>
            <person name="Williams K.H."/>
            <person name="Hubbard S.S."/>
            <person name="Banfield J.F."/>
        </authorList>
    </citation>
    <scope>NUCLEOTIDE SEQUENCE [LARGE SCALE GENOMIC DNA]</scope>
</reference>
<protein>
    <recommendedName>
        <fullName evidence="3">Secretion system C-terminal sorting domain-containing protein</fullName>
    </recommendedName>
</protein>
<dbReference type="InterPro" id="IPR026444">
    <property type="entry name" value="Secre_tail"/>
</dbReference>
<comment type="caution">
    <text evidence="1">The sequence shown here is derived from an EMBL/GenBank/DDBJ whole genome shotgun (WGS) entry which is preliminary data.</text>
</comment>
<organism evidence="1 2">
    <name type="scientific">Candidatus Raymondbacteria bacterium RIFOXYD12_FULL_49_13</name>
    <dbReference type="NCBI Taxonomy" id="1817890"/>
    <lineage>
        <taxon>Bacteria</taxon>
        <taxon>Raymondiibacteriota</taxon>
    </lineage>
</organism>